<feature type="compositionally biased region" description="Basic residues" evidence="1">
    <location>
        <begin position="798"/>
        <end position="812"/>
    </location>
</feature>
<evidence type="ECO:0000313" key="2">
    <source>
        <dbReference type="EMBL" id="KAF2118916.1"/>
    </source>
</evidence>
<feature type="compositionally biased region" description="Low complexity" evidence="1">
    <location>
        <begin position="343"/>
        <end position="358"/>
    </location>
</feature>
<organism evidence="2 3">
    <name type="scientific">Lophiotrema nucula</name>
    <dbReference type="NCBI Taxonomy" id="690887"/>
    <lineage>
        <taxon>Eukaryota</taxon>
        <taxon>Fungi</taxon>
        <taxon>Dikarya</taxon>
        <taxon>Ascomycota</taxon>
        <taxon>Pezizomycotina</taxon>
        <taxon>Dothideomycetes</taxon>
        <taxon>Pleosporomycetidae</taxon>
        <taxon>Pleosporales</taxon>
        <taxon>Lophiotremataceae</taxon>
        <taxon>Lophiotrema</taxon>
    </lineage>
</organism>
<dbReference type="OrthoDB" id="3691606at2759"/>
<feature type="region of interest" description="Disordered" evidence="1">
    <location>
        <begin position="165"/>
        <end position="219"/>
    </location>
</feature>
<feature type="compositionally biased region" description="Low complexity" evidence="1">
    <location>
        <begin position="408"/>
        <end position="432"/>
    </location>
</feature>
<proteinExistence type="predicted"/>
<feature type="region of interest" description="Disordered" evidence="1">
    <location>
        <begin position="529"/>
        <end position="608"/>
    </location>
</feature>
<feature type="compositionally biased region" description="Polar residues" evidence="1">
    <location>
        <begin position="766"/>
        <end position="775"/>
    </location>
</feature>
<protein>
    <submittedName>
        <fullName evidence="2">Uncharacterized protein</fullName>
    </submittedName>
</protein>
<dbReference type="Proteomes" id="UP000799770">
    <property type="component" value="Unassembled WGS sequence"/>
</dbReference>
<dbReference type="EMBL" id="ML977316">
    <property type="protein sequence ID" value="KAF2118916.1"/>
    <property type="molecule type" value="Genomic_DNA"/>
</dbReference>
<feature type="compositionally biased region" description="Low complexity" evidence="1">
    <location>
        <begin position="638"/>
        <end position="656"/>
    </location>
</feature>
<accession>A0A6A5ZID1</accession>
<feature type="region of interest" description="Disordered" evidence="1">
    <location>
        <begin position="287"/>
        <end position="318"/>
    </location>
</feature>
<feature type="region of interest" description="Disordered" evidence="1">
    <location>
        <begin position="336"/>
        <end position="510"/>
    </location>
</feature>
<evidence type="ECO:0000313" key="3">
    <source>
        <dbReference type="Proteomes" id="UP000799770"/>
    </source>
</evidence>
<name>A0A6A5ZID1_9PLEO</name>
<feature type="compositionally biased region" description="Low complexity" evidence="1">
    <location>
        <begin position="568"/>
        <end position="602"/>
    </location>
</feature>
<gene>
    <name evidence="2" type="ORF">BDV96DRAFT_367210</name>
</gene>
<dbReference type="AlphaFoldDB" id="A0A6A5ZID1"/>
<feature type="region of interest" description="Disordered" evidence="1">
    <location>
        <begin position="630"/>
        <end position="848"/>
    </location>
</feature>
<keyword evidence="3" id="KW-1185">Reference proteome</keyword>
<evidence type="ECO:0000256" key="1">
    <source>
        <dbReference type="SAM" id="MobiDB-lite"/>
    </source>
</evidence>
<reference evidence="2" key="1">
    <citation type="journal article" date="2020" name="Stud. Mycol.">
        <title>101 Dothideomycetes genomes: a test case for predicting lifestyles and emergence of pathogens.</title>
        <authorList>
            <person name="Haridas S."/>
            <person name="Albert R."/>
            <person name="Binder M."/>
            <person name="Bloem J."/>
            <person name="Labutti K."/>
            <person name="Salamov A."/>
            <person name="Andreopoulos B."/>
            <person name="Baker S."/>
            <person name="Barry K."/>
            <person name="Bills G."/>
            <person name="Bluhm B."/>
            <person name="Cannon C."/>
            <person name="Castanera R."/>
            <person name="Culley D."/>
            <person name="Daum C."/>
            <person name="Ezra D."/>
            <person name="Gonzalez J."/>
            <person name="Henrissat B."/>
            <person name="Kuo A."/>
            <person name="Liang C."/>
            <person name="Lipzen A."/>
            <person name="Lutzoni F."/>
            <person name="Magnuson J."/>
            <person name="Mondo S."/>
            <person name="Nolan M."/>
            <person name="Ohm R."/>
            <person name="Pangilinan J."/>
            <person name="Park H.-J."/>
            <person name="Ramirez L."/>
            <person name="Alfaro M."/>
            <person name="Sun H."/>
            <person name="Tritt A."/>
            <person name="Yoshinaga Y."/>
            <person name="Zwiers L.-H."/>
            <person name="Turgeon B."/>
            <person name="Goodwin S."/>
            <person name="Spatafora J."/>
            <person name="Crous P."/>
            <person name="Grigoriev I."/>
        </authorList>
    </citation>
    <scope>NUCLEOTIDE SEQUENCE</scope>
    <source>
        <strain evidence="2">CBS 627.86</strain>
    </source>
</reference>
<sequence>MPATPTTTVSAKAAASILNTKANTIASTGQSLFHNARDLTKHLVIGAYLPESLRRFVPVLSYVLAGAGIGAGLTTYFTSSKVDAQVVGLANALNNINEQKLQLAIFHALKVLQSRTDFEDLLLDNPAKLSVIVVDEVEEMHGRHLILREEKHNVSSGVATVLSSVHADRLKKRQRDNEASDSGFADEQPPAPKRQCYPYQKNGHLAPPDFDLPPPEPLRDNLNDIEGPGVVAATPSMFRKDNPPWLQETIDRNNAKADQQRQNIHVGAARIPPVGFPTIPKLKSTKVAAPESVPKPETAVPDPEAVPVPKPRGWKGFSGHKYHAKKGWDGGYGLNYNDPFIFSSDSSSDQQSDAAPQPVKKQPYQAYVSEGSEESEEGQPVPSPPITRSQTKTAAEPVKKREDSSSEAAPRGPGAGARGTLAAARQQLNAQQDGPLGGDRFGSRKTAESQRLLFGNPVKVGGGSGVINIEKMKNTRYPKRGNGTDHPPTRGRNLSVIDEESTSTDKRPIDSLAVVDSFLRAFDRNQAEVDAVTREIYAPKPEPEKKKKNASPAQPPVPRRRKSPFPAASESSYRKPSSSASRKSSATWSSSSRKSSGTSGTSNPLWSLYPEYDSIYDSWNEFSEDEIQRNLNEEYPGSRRASSSSSRKSSKSSHASLPDLIPIEMSPPSRRTTHTSKASSRTFVPEPDDIVWTEGIPSADHCSPRVIIPTTKRAPAPPPARSRKSAPAPPTPQIKKRAAALAPPPTKKRARTPILPSQPRKRTRSRNPLTISLATSRGPRQRTIKKRAASAPPAAPTRTRKVAGSRVMKRKGIAPLPPASRKVAGARVTKKGRTVRPAASGSGAGLSYTQALGRGAHTAVPVKTFTGARLRRSSRIRDVVHPQLGELNERRLYKKAWRKGSR</sequence>
<feature type="compositionally biased region" description="Basic residues" evidence="1">
    <location>
        <begin position="779"/>
        <end position="788"/>
    </location>
</feature>